<proteinExistence type="predicted"/>
<dbReference type="EMBL" id="CP002869">
    <property type="protein sequence ID" value="AEI45178.1"/>
    <property type="molecule type" value="Genomic_DNA"/>
</dbReference>
<dbReference type="AlphaFoldDB" id="F8F9Y0"/>
<sequence length="39" mass="4182">MIFTSSIIVWASRSPAGYDFDKEGVNFSSLVKAISGRSG</sequence>
<evidence type="ECO:0000313" key="2">
    <source>
        <dbReference type="Proteomes" id="UP000006620"/>
    </source>
</evidence>
<reference evidence="1 2" key="2">
    <citation type="journal article" date="2013" name="Genome Announc.">
        <title>Genome Sequence of Growth-Improving Paenibacillus mucilaginosus Strain KNP414.</title>
        <authorList>
            <person name="Lu J.J."/>
            <person name="Wang J.F."/>
            <person name="Hu X.F."/>
        </authorList>
    </citation>
    <scope>NUCLEOTIDE SEQUENCE [LARGE SCALE GENOMIC DNA]</scope>
    <source>
        <strain evidence="1 2">KNP414</strain>
    </source>
</reference>
<dbReference type="Proteomes" id="UP000006620">
    <property type="component" value="Chromosome"/>
</dbReference>
<gene>
    <name evidence="1" type="ordered locus">KNP414_06659</name>
</gene>
<protein>
    <submittedName>
        <fullName evidence="1">Uncharacterized protein</fullName>
    </submittedName>
</protein>
<name>F8F9Y0_PAEMK</name>
<organism evidence="1 2">
    <name type="scientific">Paenibacillus mucilaginosus (strain KNP414)</name>
    <dbReference type="NCBI Taxonomy" id="1036673"/>
    <lineage>
        <taxon>Bacteria</taxon>
        <taxon>Bacillati</taxon>
        <taxon>Bacillota</taxon>
        <taxon>Bacilli</taxon>
        <taxon>Bacillales</taxon>
        <taxon>Paenibacillaceae</taxon>
        <taxon>Paenibacillus</taxon>
    </lineage>
</organism>
<reference evidence="2" key="1">
    <citation type="submission" date="2011-06" db="EMBL/GenBank/DDBJ databases">
        <title>Complete genome sequence of Paenibacillus mucilaginosus KNP414.</title>
        <authorList>
            <person name="Wang J."/>
            <person name="Hu S."/>
            <person name="Hu X."/>
            <person name="Zhang B."/>
            <person name="Dong D."/>
            <person name="Zhang S."/>
            <person name="Zhao K."/>
            <person name="Wu D."/>
        </authorList>
    </citation>
    <scope>NUCLEOTIDE SEQUENCE [LARGE SCALE GENOMIC DNA]</scope>
    <source>
        <strain evidence="2">KNP414</strain>
    </source>
</reference>
<accession>F8F9Y0</accession>
<evidence type="ECO:0000313" key="1">
    <source>
        <dbReference type="EMBL" id="AEI45178.1"/>
    </source>
</evidence>
<dbReference type="KEGG" id="pms:KNP414_06659"/>
<dbReference type="HOGENOM" id="CLU_3313853_0_0_9"/>